<dbReference type="AlphaFoldDB" id="A0A926GB74"/>
<feature type="compositionally biased region" description="Gly residues" evidence="1">
    <location>
        <begin position="20"/>
        <end position="29"/>
    </location>
</feature>
<dbReference type="Proteomes" id="UP000608594">
    <property type="component" value="Unassembled WGS sequence"/>
</dbReference>
<organism evidence="3 4">
    <name type="scientific">Paracoccus amoyensis</name>
    <dbReference type="NCBI Taxonomy" id="2760093"/>
    <lineage>
        <taxon>Bacteria</taxon>
        <taxon>Pseudomonadati</taxon>
        <taxon>Pseudomonadota</taxon>
        <taxon>Alphaproteobacteria</taxon>
        <taxon>Rhodobacterales</taxon>
        <taxon>Paracoccaceae</taxon>
        <taxon>Paracoccus</taxon>
    </lineage>
</organism>
<accession>A0A926GB74</accession>
<feature type="domain" description="Novel toxin 15" evidence="2">
    <location>
        <begin position="168"/>
        <end position="308"/>
    </location>
</feature>
<proteinExistence type="predicted"/>
<evidence type="ECO:0000313" key="4">
    <source>
        <dbReference type="Proteomes" id="UP000608594"/>
    </source>
</evidence>
<sequence length="309" mass="33551">MPFEPYQVAQAATGTMTDAGGGLFSGGSKAGSAAPPTQVKPQTGLGRRGGFGKSLIIELVDAITGGRATQRRIEGILSELDYYAGTPGKGLSAPQMEILGNAAAQVRSTALPAGDYDLADGIRKQAWEDIQDQATAPAGAGAGAGVRVSAVASEKHEVECFEVSDKYDRDEYRDQLKKQEEELNDMSPEEYLERRRAYKEGETTRGGAAQREARKEWLEKRRDALLETEGYSKRQAEQLANDEAKGLAALHALDLVAGGLDKIWRMGHRGINSSIGSKWIKKGRLDKMDEYAERIKGKQEKMDVALEDC</sequence>
<comment type="caution">
    <text evidence="3">The sequence shown here is derived from an EMBL/GenBank/DDBJ whole genome shotgun (WGS) entry which is preliminary data.</text>
</comment>
<keyword evidence="4" id="KW-1185">Reference proteome</keyword>
<protein>
    <recommendedName>
        <fullName evidence="2">Novel toxin 15 domain-containing protein</fullName>
    </recommendedName>
</protein>
<dbReference type="InterPro" id="IPR028949">
    <property type="entry name" value="Ntox15"/>
</dbReference>
<evidence type="ECO:0000256" key="1">
    <source>
        <dbReference type="SAM" id="MobiDB-lite"/>
    </source>
</evidence>
<dbReference type="Pfam" id="PF15604">
    <property type="entry name" value="Ntox15"/>
    <property type="match status" value="1"/>
</dbReference>
<name>A0A926GB74_9RHOB</name>
<dbReference type="EMBL" id="JACOQL010000001">
    <property type="protein sequence ID" value="MBC9245132.1"/>
    <property type="molecule type" value="Genomic_DNA"/>
</dbReference>
<gene>
    <name evidence="3" type="ORF">H4P12_00020</name>
</gene>
<evidence type="ECO:0000259" key="2">
    <source>
        <dbReference type="Pfam" id="PF15604"/>
    </source>
</evidence>
<evidence type="ECO:0000313" key="3">
    <source>
        <dbReference type="EMBL" id="MBC9245132.1"/>
    </source>
</evidence>
<feature type="region of interest" description="Disordered" evidence="1">
    <location>
        <begin position="20"/>
        <end position="47"/>
    </location>
</feature>
<reference evidence="3" key="1">
    <citation type="submission" date="2020-08" db="EMBL/GenBank/DDBJ databases">
        <title>Paracoccus amoyensis sp. nov., isolated from the surface seawater at coast of Xiamen, Fujian.</title>
        <authorList>
            <person name="Lyu L."/>
        </authorList>
    </citation>
    <scope>NUCLEOTIDE SEQUENCE</scope>
    <source>
        <strain evidence="3">11-3</strain>
    </source>
</reference>